<comment type="caution">
    <text evidence="1">The sequence shown here is derived from an EMBL/GenBank/DDBJ whole genome shotgun (WGS) entry which is preliminary data.</text>
</comment>
<dbReference type="EMBL" id="CM023480">
    <property type="protein sequence ID" value="KAH7971435.1"/>
    <property type="molecule type" value="Genomic_DNA"/>
</dbReference>
<sequence>MPATFPQPTTDSRREFPRHDVIGTSPSVVHGSGGAHIEEADVPVPSSVVHLEPSHEACYVHEHATHPIPVLPSVETQELSGHTNAPHQAQHELPPPLVCKISVPHFAGESKYFEDGESEQTDWLHPTSMTNTCETSSRRPQRRIGNGTLATAPLAPPLDATESPVTGFHAKEASSSVRQIPSFSDMRDGELHSVRTQLEHPDRPSANTRAKRDGSSHATPSFSRFRSASLSLEEDAFRSDEPKGRKMSWPATGASAWSSGESSRSPRKDTATPAVSTVDLPETPAGTKFVTAQSSPSPSSRLEFPDQSTTSEQSPQTCLPFRPPSALADSPERWPLRPQERHGLEPPWMKKVQGSDAPSSSFHSNTTSAATPSSWTRGSSPQLTGRRDDVPPECGTRSRKQLRSLRFLSSTMQALVRKRKTTAILGAALLLAAAVVSLLLLFGGQGDRGRRSSAALCRTEPCREYSRRLADSVNTSLKPCEGFTRFVCDGWRRRNLLSVREEAFLSEQRRLSHLLRSVPVPRKAQSQLEAAAAFYRSCEAVKAALLEAGILWPRMPRDSDTVDVLGTWLRASLTLHWSVVLDVFVQQTENSTRVALRPLREFERIVEKHQRLTRSDQEAQDYFDTLRHAGRREFGSPGQPSAEELRDTVSFADNRNVDEACMIPLAEAMDSPTRSAQLDTDELFGTVPGLTEERWLAELERYGGVSNNVVYESNRPAYVRTFLKLWKARGERDMHLFLSWCIVQTAALFSNRLLLVNFYDRDRSTEMYHVAFCLGKAYLLSGSQMFRDYFDEELFSERASRVARRMVAETREAFSRRLSQWPQRDANRTAVQIGHFIDVALGYFDPRSGLQLPKQTPVAFFSRGDSLVENWKSVVLNHADVLDRWEAAEQIEFAEWTVLLPGRQLAVLPYAFSFPSFDESATRFMNQGGLGNDIASALSQLFFHSYADSLDGDESSLLQCAGANASGSGDRHTTPKLGGLALHTLALEASLEAYRAGGASVDDECLDGFEEYGAAAMFFVASCYALCRGGGGMKPYIGDEYDKLFGNVEGFAEAFGCEPGSPMNPIDKCALG</sequence>
<evidence type="ECO:0000313" key="1">
    <source>
        <dbReference type="EMBL" id="KAH7971435.1"/>
    </source>
</evidence>
<dbReference type="Proteomes" id="UP000821865">
    <property type="component" value="Chromosome 11"/>
</dbReference>
<gene>
    <name evidence="1" type="ORF">HPB49_024098</name>
</gene>
<organism evidence="1 2">
    <name type="scientific">Dermacentor silvarum</name>
    <name type="common">Tick</name>
    <dbReference type="NCBI Taxonomy" id="543639"/>
    <lineage>
        <taxon>Eukaryota</taxon>
        <taxon>Metazoa</taxon>
        <taxon>Ecdysozoa</taxon>
        <taxon>Arthropoda</taxon>
        <taxon>Chelicerata</taxon>
        <taxon>Arachnida</taxon>
        <taxon>Acari</taxon>
        <taxon>Parasitiformes</taxon>
        <taxon>Ixodida</taxon>
        <taxon>Ixodoidea</taxon>
        <taxon>Ixodidae</taxon>
        <taxon>Rhipicephalinae</taxon>
        <taxon>Dermacentor</taxon>
    </lineage>
</organism>
<name>A0ACB8DL24_DERSI</name>
<reference evidence="1" key="1">
    <citation type="submission" date="2020-05" db="EMBL/GenBank/DDBJ databases">
        <title>Large-scale comparative analyses of tick genomes elucidate their genetic diversity and vector capacities.</title>
        <authorList>
            <person name="Jia N."/>
            <person name="Wang J."/>
            <person name="Shi W."/>
            <person name="Du L."/>
            <person name="Sun Y."/>
            <person name="Zhan W."/>
            <person name="Jiang J."/>
            <person name="Wang Q."/>
            <person name="Zhang B."/>
            <person name="Ji P."/>
            <person name="Sakyi L.B."/>
            <person name="Cui X."/>
            <person name="Yuan T."/>
            <person name="Jiang B."/>
            <person name="Yang W."/>
            <person name="Lam T.T.-Y."/>
            <person name="Chang Q."/>
            <person name="Ding S."/>
            <person name="Wang X."/>
            <person name="Zhu J."/>
            <person name="Ruan X."/>
            <person name="Zhao L."/>
            <person name="Wei J."/>
            <person name="Que T."/>
            <person name="Du C."/>
            <person name="Cheng J."/>
            <person name="Dai P."/>
            <person name="Han X."/>
            <person name="Huang E."/>
            <person name="Gao Y."/>
            <person name="Liu J."/>
            <person name="Shao H."/>
            <person name="Ye R."/>
            <person name="Li L."/>
            <person name="Wei W."/>
            <person name="Wang X."/>
            <person name="Wang C."/>
            <person name="Yang T."/>
            <person name="Huo Q."/>
            <person name="Li W."/>
            <person name="Guo W."/>
            <person name="Chen H."/>
            <person name="Zhou L."/>
            <person name="Ni X."/>
            <person name="Tian J."/>
            <person name="Zhou Y."/>
            <person name="Sheng Y."/>
            <person name="Liu T."/>
            <person name="Pan Y."/>
            <person name="Xia L."/>
            <person name="Li J."/>
            <person name="Zhao F."/>
            <person name="Cao W."/>
        </authorList>
    </citation>
    <scope>NUCLEOTIDE SEQUENCE</scope>
    <source>
        <strain evidence="1">Dsil-2018</strain>
    </source>
</reference>
<accession>A0ACB8DL24</accession>
<proteinExistence type="predicted"/>
<keyword evidence="2" id="KW-1185">Reference proteome</keyword>
<protein>
    <submittedName>
        <fullName evidence="1">Uncharacterized protein</fullName>
    </submittedName>
</protein>
<evidence type="ECO:0000313" key="2">
    <source>
        <dbReference type="Proteomes" id="UP000821865"/>
    </source>
</evidence>